<evidence type="ECO:0000313" key="9">
    <source>
        <dbReference type="Proteomes" id="UP000267268"/>
    </source>
</evidence>
<proteinExistence type="predicted"/>
<organism evidence="8 9">
    <name type="scientific">Flammeovirga pectinis</name>
    <dbReference type="NCBI Taxonomy" id="2494373"/>
    <lineage>
        <taxon>Bacteria</taxon>
        <taxon>Pseudomonadati</taxon>
        <taxon>Bacteroidota</taxon>
        <taxon>Cytophagia</taxon>
        <taxon>Cytophagales</taxon>
        <taxon>Flammeovirgaceae</taxon>
        <taxon>Flammeovirga</taxon>
    </lineage>
</organism>
<keyword evidence="4 6" id="KW-1133">Transmembrane helix</keyword>
<name>A0A3S9P3L8_9BACT</name>
<gene>
    <name evidence="8" type="ORF">EI427_11415</name>
</gene>
<evidence type="ECO:0000256" key="6">
    <source>
        <dbReference type="SAM" id="Phobius"/>
    </source>
</evidence>
<dbReference type="PANTHER" id="PTHR30485">
    <property type="entry name" value="NI/FE-HYDROGENASE 1 B-TYPE CYTOCHROME SUBUNIT"/>
    <property type="match status" value="1"/>
</dbReference>
<evidence type="ECO:0000313" key="8">
    <source>
        <dbReference type="EMBL" id="AZQ62819.1"/>
    </source>
</evidence>
<evidence type="ECO:0000256" key="1">
    <source>
        <dbReference type="ARBA" id="ARBA00004651"/>
    </source>
</evidence>
<dbReference type="GO" id="GO:0009055">
    <property type="term" value="F:electron transfer activity"/>
    <property type="evidence" value="ECO:0007669"/>
    <property type="project" value="InterPro"/>
</dbReference>
<evidence type="ECO:0000256" key="5">
    <source>
        <dbReference type="ARBA" id="ARBA00023136"/>
    </source>
</evidence>
<dbReference type="InterPro" id="IPR051542">
    <property type="entry name" value="Hydrogenase_cytochrome"/>
</dbReference>
<dbReference type="PANTHER" id="PTHR30485:SF2">
    <property type="entry name" value="BLL0597 PROTEIN"/>
    <property type="match status" value="1"/>
</dbReference>
<reference evidence="8 9" key="1">
    <citation type="submission" date="2018-12" db="EMBL/GenBank/DDBJ databases">
        <title>Flammeovirga pectinis sp. nov., isolated from the gut of the Korean scallop, Patinopecten yessoensis.</title>
        <authorList>
            <person name="Bae J.-W."/>
            <person name="Jeong Y.-S."/>
            <person name="Kang W."/>
        </authorList>
    </citation>
    <scope>NUCLEOTIDE SEQUENCE [LARGE SCALE GENOMIC DNA]</scope>
    <source>
        <strain evidence="8 9">L12M1</strain>
    </source>
</reference>
<dbReference type="KEGG" id="fll:EI427_11415"/>
<feature type="transmembrane region" description="Helical" evidence="6">
    <location>
        <begin position="12"/>
        <end position="33"/>
    </location>
</feature>
<keyword evidence="9" id="KW-1185">Reference proteome</keyword>
<dbReference type="GO" id="GO:0020037">
    <property type="term" value="F:heme binding"/>
    <property type="evidence" value="ECO:0007669"/>
    <property type="project" value="TreeGrafter"/>
</dbReference>
<dbReference type="Proteomes" id="UP000267268">
    <property type="component" value="Chromosome 1"/>
</dbReference>
<dbReference type="OrthoDB" id="5615941at2"/>
<feature type="transmembrane region" description="Helical" evidence="6">
    <location>
        <begin position="75"/>
        <end position="93"/>
    </location>
</feature>
<dbReference type="GO" id="GO:0022904">
    <property type="term" value="P:respiratory electron transport chain"/>
    <property type="evidence" value="ECO:0007669"/>
    <property type="project" value="InterPro"/>
</dbReference>
<evidence type="ECO:0000256" key="2">
    <source>
        <dbReference type="ARBA" id="ARBA00022475"/>
    </source>
</evidence>
<evidence type="ECO:0000256" key="3">
    <source>
        <dbReference type="ARBA" id="ARBA00022692"/>
    </source>
</evidence>
<protein>
    <submittedName>
        <fullName evidence="8">Cytochrome b/b6 domain-containing protein</fullName>
    </submittedName>
</protein>
<keyword evidence="5 6" id="KW-0472">Membrane</keyword>
<dbReference type="InterPro" id="IPR011577">
    <property type="entry name" value="Cyt_b561_bac/Ni-Hgenase"/>
</dbReference>
<keyword evidence="2" id="KW-1003">Cell membrane</keyword>
<dbReference type="Pfam" id="PF01292">
    <property type="entry name" value="Ni_hydr_CYTB"/>
    <property type="match status" value="1"/>
</dbReference>
<dbReference type="AlphaFoldDB" id="A0A3S9P3L8"/>
<feature type="transmembrane region" description="Helical" evidence="6">
    <location>
        <begin position="119"/>
        <end position="143"/>
    </location>
</feature>
<dbReference type="Gene3D" id="1.20.950.20">
    <property type="entry name" value="Transmembrane di-heme cytochromes, Chain C"/>
    <property type="match status" value="1"/>
</dbReference>
<dbReference type="EMBL" id="CP034562">
    <property type="protein sequence ID" value="AZQ62819.1"/>
    <property type="molecule type" value="Genomic_DNA"/>
</dbReference>
<comment type="subcellular location">
    <subcellularLocation>
        <location evidence="1">Cell membrane</location>
        <topology evidence="1">Multi-pass membrane protein</topology>
    </subcellularLocation>
</comment>
<dbReference type="RefSeq" id="WP_126614698.1">
    <property type="nucleotide sequence ID" value="NZ_CP034562.1"/>
</dbReference>
<feature type="domain" description="Cytochrome b561 bacterial/Ni-hydrogenase" evidence="7">
    <location>
        <begin position="7"/>
        <end position="188"/>
    </location>
</feature>
<dbReference type="SUPFAM" id="SSF81342">
    <property type="entry name" value="Transmembrane di-heme cytochromes"/>
    <property type="match status" value="1"/>
</dbReference>
<evidence type="ECO:0000259" key="7">
    <source>
        <dbReference type="Pfam" id="PF01292"/>
    </source>
</evidence>
<feature type="transmembrane region" description="Helical" evidence="6">
    <location>
        <begin position="155"/>
        <end position="175"/>
    </location>
</feature>
<dbReference type="InterPro" id="IPR016174">
    <property type="entry name" value="Di-haem_cyt_TM"/>
</dbReference>
<dbReference type="GO" id="GO:0005886">
    <property type="term" value="C:plasma membrane"/>
    <property type="evidence" value="ECO:0007669"/>
    <property type="project" value="UniProtKB-SubCell"/>
</dbReference>
<keyword evidence="3 6" id="KW-0812">Transmembrane</keyword>
<accession>A0A3S9P3L8</accession>
<evidence type="ECO:0000256" key="4">
    <source>
        <dbReference type="ARBA" id="ARBA00022989"/>
    </source>
</evidence>
<sequence>MSKSKQYSGAHRLLHWLIAFSMLFMLLTIFLRLNWMNKYVMSDILMEQLTKVGVAITEKQSIKIAKVIRGNMFEWHIYVGYLLIGLYSLRLALNAKMHGFKFSNLTSSAIPAKEKFQSWVYTIFYVCVGGSLITGTCIVNDIGPHKLLEDIHKLSLYYLVTFVVLHFVGIVIGEFTNKPNSVSEMIHGKQEDE</sequence>